<keyword evidence="1" id="KW-0482">Metalloprotease</keyword>
<dbReference type="GO" id="GO:0008237">
    <property type="term" value="F:metallopeptidase activity"/>
    <property type="evidence" value="ECO:0007669"/>
    <property type="project" value="UniProtKB-KW"/>
</dbReference>
<accession>A0A2P2JGV9</accession>
<dbReference type="EMBL" id="GGEC01012202">
    <property type="protein sequence ID" value="MBW92685.1"/>
    <property type="molecule type" value="Transcribed_RNA"/>
</dbReference>
<dbReference type="GO" id="GO:0006508">
    <property type="term" value="P:proteolysis"/>
    <property type="evidence" value="ECO:0007669"/>
    <property type="project" value="UniProtKB-KW"/>
</dbReference>
<evidence type="ECO:0000313" key="1">
    <source>
        <dbReference type="EMBL" id="MBW92685.1"/>
    </source>
</evidence>
<organism evidence="1">
    <name type="scientific">Rhizophora mucronata</name>
    <name type="common">Asiatic mangrove</name>
    <dbReference type="NCBI Taxonomy" id="61149"/>
    <lineage>
        <taxon>Eukaryota</taxon>
        <taxon>Viridiplantae</taxon>
        <taxon>Streptophyta</taxon>
        <taxon>Embryophyta</taxon>
        <taxon>Tracheophyta</taxon>
        <taxon>Spermatophyta</taxon>
        <taxon>Magnoliopsida</taxon>
        <taxon>eudicotyledons</taxon>
        <taxon>Gunneridae</taxon>
        <taxon>Pentapetalae</taxon>
        <taxon>rosids</taxon>
        <taxon>fabids</taxon>
        <taxon>Malpighiales</taxon>
        <taxon>Rhizophoraceae</taxon>
        <taxon>Rhizophora</taxon>
    </lineage>
</organism>
<keyword evidence="1" id="KW-0645">Protease</keyword>
<proteinExistence type="predicted"/>
<name>A0A2P2JGV9_RHIMU</name>
<keyword evidence="1" id="KW-0378">Hydrolase</keyword>
<sequence length="54" mass="6522">MKDSHSFSWFVKKFISDISFKLLNVSHTKSFYHISHSHWIHFSDQLSRIQKQVT</sequence>
<reference evidence="1" key="1">
    <citation type="submission" date="2018-02" db="EMBL/GenBank/DDBJ databases">
        <title>Rhizophora mucronata_Transcriptome.</title>
        <authorList>
            <person name="Meera S.P."/>
            <person name="Sreeshan A."/>
            <person name="Augustine A."/>
        </authorList>
    </citation>
    <scope>NUCLEOTIDE SEQUENCE</scope>
    <source>
        <tissue evidence="1">Leaf</tissue>
    </source>
</reference>
<protein>
    <submittedName>
        <fullName evidence="1">AAA-metalloprotease FtsH</fullName>
    </submittedName>
</protein>
<dbReference type="AlphaFoldDB" id="A0A2P2JGV9"/>